<reference evidence="1 2" key="1">
    <citation type="submission" date="2024-12" db="EMBL/GenBank/DDBJ databases">
        <title>The unique morphological basis and parallel evolutionary history of personate flowers in Penstemon.</title>
        <authorList>
            <person name="Depatie T.H."/>
            <person name="Wessinger C.A."/>
        </authorList>
    </citation>
    <scope>NUCLEOTIDE SEQUENCE [LARGE SCALE GENOMIC DNA]</scope>
    <source>
        <strain evidence="1">WTNN_2</strain>
        <tissue evidence="1">Leaf</tissue>
    </source>
</reference>
<name>A0ABD3RIM8_9LAMI</name>
<accession>A0ABD3RIM8</accession>
<comment type="caution">
    <text evidence="1">The sequence shown here is derived from an EMBL/GenBank/DDBJ whole genome shotgun (WGS) entry which is preliminary data.</text>
</comment>
<keyword evidence="2" id="KW-1185">Reference proteome</keyword>
<evidence type="ECO:0000313" key="2">
    <source>
        <dbReference type="Proteomes" id="UP001634393"/>
    </source>
</evidence>
<dbReference type="Proteomes" id="UP001634393">
    <property type="component" value="Unassembled WGS sequence"/>
</dbReference>
<protein>
    <submittedName>
        <fullName evidence="1">Uncharacterized protein</fullName>
    </submittedName>
</protein>
<dbReference type="EMBL" id="JBJXBP010000008">
    <property type="protein sequence ID" value="KAL3812594.1"/>
    <property type="molecule type" value="Genomic_DNA"/>
</dbReference>
<dbReference type="AlphaFoldDB" id="A0ABD3RIM8"/>
<sequence>MVERQVSKMISFRICWFEFGGLEKKKSVTGSVRETDRFYRKSSPIRRRFCGKNRLPNRFSGSILGPDRINRSGSVWSDQP</sequence>
<evidence type="ECO:0000313" key="1">
    <source>
        <dbReference type="EMBL" id="KAL3812594.1"/>
    </source>
</evidence>
<proteinExistence type="predicted"/>
<gene>
    <name evidence="1" type="ORF">ACJIZ3_013862</name>
</gene>
<organism evidence="1 2">
    <name type="scientific">Penstemon smallii</name>
    <dbReference type="NCBI Taxonomy" id="265156"/>
    <lineage>
        <taxon>Eukaryota</taxon>
        <taxon>Viridiplantae</taxon>
        <taxon>Streptophyta</taxon>
        <taxon>Embryophyta</taxon>
        <taxon>Tracheophyta</taxon>
        <taxon>Spermatophyta</taxon>
        <taxon>Magnoliopsida</taxon>
        <taxon>eudicotyledons</taxon>
        <taxon>Gunneridae</taxon>
        <taxon>Pentapetalae</taxon>
        <taxon>asterids</taxon>
        <taxon>lamiids</taxon>
        <taxon>Lamiales</taxon>
        <taxon>Plantaginaceae</taxon>
        <taxon>Cheloneae</taxon>
        <taxon>Penstemon</taxon>
    </lineage>
</organism>